<evidence type="ECO:0000259" key="6">
    <source>
        <dbReference type="PROSITE" id="PS51755"/>
    </source>
</evidence>
<dbReference type="OrthoDB" id="3275754at2"/>
<dbReference type="GO" id="GO:0043531">
    <property type="term" value="F:ADP binding"/>
    <property type="evidence" value="ECO:0007669"/>
    <property type="project" value="InterPro"/>
</dbReference>
<dbReference type="Gene3D" id="1.25.40.10">
    <property type="entry name" value="Tetratricopeptide repeat domain"/>
    <property type="match status" value="3"/>
</dbReference>
<evidence type="ECO:0000256" key="3">
    <source>
        <dbReference type="ARBA" id="ARBA00023125"/>
    </source>
</evidence>
<dbReference type="InterPro" id="IPR001867">
    <property type="entry name" value="OmpR/PhoB-type_DNA-bd"/>
</dbReference>
<dbReference type="GO" id="GO:0006355">
    <property type="term" value="P:regulation of DNA-templated transcription"/>
    <property type="evidence" value="ECO:0007669"/>
    <property type="project" value="InterPro"/>
</dbReference>
<dbReference type="SMART" id="SM00028">
    <property type="entry name" value="TPR"/>
    <property type="match status" value="6"/>
</dbReference>
<proteinExistence type="inferred from homology"/>
<dbReference type="Pfam" id="PF13424">
    <property type="entry name" value="TPR_12"/>
    <property type="match status" value="2"/>
</dbReference>
<evidence type="ECO:0000256" key="5">
    <source>
        <dbReference type="PROSITE-ProRule" id="PRU01091"/>
    </source>
</evidence>
<dbReference type="SUPFAM" id="SSF52540">
    <property type="entry name" value="P-loop containing nucleoside triphosphate hydrolases"/>
    <property type="match status" value="1"/>
</dbReference>
<dbReference type="InterPro" id="IPR019734">
    <property type="entry name" value="TPR_rpt"/>
</dbReference>
<feature type="DNA-binding region" description="OmpR/PhoB-type" evidence="5">
    <location>
        <begin position="43"/>
        <end position="141"/>
    </location>
</feature>
<dbReference type="SUPFAM" id="SSF48452">
    <property type="entry name" value="TPR-like"/>
    <property type="match status" value="3"/>
</dbReference>
<dbReference type="PANTHER" id="PTHR35807">
    <property type="entry name" value="TRANSCRIPTIONAL REGULATOR REDD-RELATED"/>
    <property type="match status" value="1"/>
</dbReference>
<dbReference type="InterPro" id="IPR051677">
    <property type="entry name" value="AfsR-DnrI-RedD_regulator"/>
</dbReference>
<name>A0A4Q7J156_9PSEU</name>
<evidence type="ECO:0000313" key="7">
    <source>
        <dbReference type="EMBL" id="RZQ60557.1"/>
    </source>
</evidence>
<dbReference type="GO" id="GO:0003677">
    <property type="term" value="F:DNA binding"/>
    <property type="evidence" value="ECO:0007669"/>
    <property type="project" value="UniProtKB-UniRule"/>
</dbReference>
<dbReference type="SMART" id="SM01043">
    <property type="entry name" value="BTAD"/>
    <property type="match status" value="1"/>
</dbReference>
<reference evidence="7 8" key="1">
    <citation type="submission" date="2019-02" db="EMBL/GenBank/DDBJ databases">
        <title>Draft genome sequence of Amycolatopsis sp. 8-3EHSu isolated from roots of Suaeda maritima.</title>
        <authorList>
            <person name="Duangmal K."/>
            <person name="Chantavorakit T."/>
        </authorList>
    </citation>
    <scope>NUCLEOTIDE SEQUENCE [LARGE SCALE GENOMIC DNA]</scope>
    <source>
        <strain evidence="7 8">8-3EHSu</strain>
    </source>
</reference>
<feature type="domain" description="OmpR/PhoB-type" evidence="6">
    <location>
        <begin position="43"/>
        <end position="141"/>
    </location>
</feature>
<dbReference type="Gene3D" id="1.10.10.10">
    <property type="entry name" value="Winged helix-like DNA-binding domain superfamily/Winged helix DNA-binding domain"/>
    <property type="match status" value="1"/>
</dbReference>
<dbReference type="Proteomes" id="UP000292003">
    <property type="component" value="Unassembled WGS sequence"/>
</dbReference>
<accession>A0A4Q7J156</accession>
<dbReference type="EMBL" id="SFCC01000016">
    <property type="protein sequence ID" value="RZQ60557.1"/>
    <property type="molecule type" value="Genomic_DNA"/>
</dbReference>
<comment type="similarity">
    <text evidence="1">Belongs to the AfsR/DnrI/RedD regulatory family.</text>
</comment>
<gene>
    <name evidence="7" type="ORF">EWH70_28185</name>
</gene>
<keyword evidence="2" id="KW-0805">Transcription regulation</keyword>
<evidence type="ECO:0000313" key="8">
    <source>
        <dbReference type="Proteomes" id="UP000292003"/>
    </source>
</evidence>
<dbReference type="AlphaFoldDB" id="A0A4Q7J156"/>
<keyword evidence="3 5" id="KW-0238">DNA-binding</keyword>
<dbReference type="InterPro" id="IPR027417">
    <property type="entry name" value="P-loop_NTPase"/>
</dbReference>
<organism evidence="7 8">
    <name type="scientific">Amycolatopsis suaedae</name>
    <dbReference type="NCBI Taxonomy" id="2510978"/>
    <lineage>
        <taxon>Bacteria</taxon>
        <taxon>Bacillati</taxon>
        <taxon>Actinomycetota</taxon>
        <taxon>Actinomycetes</taxon>
        <taxon>Pseudonocardiales</taxon>
        <taxon>Pseudonocardiaceae</taxon>
        <taxon>Amycolatopsis</taxon>
    </lineage>
</organism>
<dbReference type="InterPro" id="IPR011990">
    <property type="entry name" value="TPR-like_helical_dom_sf"/>
</dbReference>
<evidence type="ECO:0000256" key="1">
    <source>
        <dbReference type="ARBA" id="ARBA00005820"/>
    </source>
</evidence>
<sequence length="1012" mass="108676">MAVRLSRGSYRILELDLVPDRVNWAVSGVPVSRRCYKVQVGGSEGTAMSTAFVTFGHVEMRLGDRPVAVGHPRQRCVLAVLLYEANHPVPAERLIERVWADEATDGARATLHTYLSRLRKALAGAPDVRIGRRAGGYTLLVDPLSVDIHRMRHLLVQAGRADDDTAMGLLEEAADLARDDFCAGTDTPWLASVRATVDEQRVTAACDLVDLKLRHGRHTEVLAELAARTARLPLDERVAGQYMVALTRGGRQADALEFYRGFRTRLVGDLGTDPGPELRELHQRILVADPALLTAPRAAATLPTPRQLPAPPNGFTGRADALARIGALGTPVIAVTGGGGVGKTWLVSRWAHDHLDAFPDGQLFVDLEGFSGRPLPPAVAVRGLLHSLGVAPAAVPDEQQARIGLYRSLVSGKRMLIVLDDARDTAQVAPLLPGSPTCVVLVTSRHQLTGLATGHGAGLVDLGVLPASEALELLRRRAGAGRVDAEPEAAAELVERCGRLPLALGITAARAAAHPAFPLAALAAELADESGRLDALATGEPAGSVRRVLAGSCRVLDGPAATLLGLLGVTPGPDIGVAAAGRLLDVPPGRAHVLLRDLLAVHLVDEREPGRYQLHDLVRLHAAEHADQSIVDTAVRRLAGFYLRTAAGAADTLLGGEHSPFSTYAEALSWLETERRNLLALAQDDRLQVGGQLSQTLRHYLDLRGYHDDARCLHTAALVSARDAGDDRGEAGALHALGLVSWRRGWYVDAARRFEAAAEVAHRHRHVDIEGYAQHLLGCTATRLGRYTDAVEHHRRGLALAREIGDSDIEGCNLDNLGMVYWYLDDLGRAADFSEQGLKLAERAGNLHVKAHALNNFGLIHCRDGAPARAREMFTRALTLARSSGNRYVESNALNGLGVAHHRLGDLPVAREHLQHALDVARTAGNRSHEAETLNNLGDLSRGTGDAGTAVEYHHRALATSVTTREPFEQAVAHHRLGDAYDDLGDRRRARHHWKVACTVRAGLGVGPGSVR</sequence>
<dbReference type="Gene3D" id="3.40.50.300">
    <property type="entry name" value="P-loop containing nucleotide triphosphate hydrolases"/>
    <property type="match status" value="1"/>
</dbReference>
<evidence type="ECO:0000256" key="2">
    <source>
        <dbReference type="ARBA" id="ARBA00023015"/>
    </source>
</evidence>
<dbReference type="PROSITE" id="PS51755">
    <property type="entry name" value="OMPR_PHOB"/>
    <property type="match status" value="1"/>
</dbReference>
<protein>
    <submittedName>
        <fullName evidence="7">Tetratricopeptide repeat protein</fullName>
    </submittedName>
</protein>
<dbReference type="InterPro" id="IPR036388">
    <property type="entry name" value="WH-like_DNA-bd_sf"/>
</dbReference>
<dbReference type="SMART" id="SM00862">
    <property type="entry name" value="Trans_reg_C"/>
    <property type="match status" value="1"/>
</dbReference>
<dbReference type="Pfam" id="PF00486">
    <property type="entry name" value="Trans_reg_C"/>
    <property type="match status" value="1"/>
</dbReference>
<keyword evidence="8" id="KW-1185">Reference proteome</keyword>
<dbReference type="PRINTS" id="PR00364">
    <property type="entry name" value="DISEASERSIST"/>
</dbReference>
<keyword evidence="4" id="KW-0804">Transcription</keyword>
<dbReference type="Pfam" id="PF03704">
    <property type="entry name" value="BTAD"/>
    <property type="match status" value="1"/>
</dbReference>
<comment type="caution">
    <text evidence="7">The sequence shown here is derived from an EMBL/GenBank/DDBJ whole genome shotgun (WGS) entry which is preliminary data.</text>
</comment>
<dbReference type="InterPro" id="IPR016032">
    <property type="entry name" value="Sig_transdc_resp-reg_C-effctor"/>
</dbReference>
<evidence type="ECO:0000256" key="4">
    <source>
        <dbReference type="ARBA" id="ARBA00023163"/>
    </source>
</evidence>
<dbReference type="CDD" id="cd15831">
    <property type="entry name" value="BTAD"/>
    <property type="match status" value="1"/>
</dbReference>
<dbReference type="PANTHER" id="PTHR35807:SF1">
    <property type="entry name" value="TRANSCRIPTIONAL REGULATOR REDD"/>
    <property type="match status" value="1"/>
</dbReference>
<dbReference type="GO" id="GO:0000160">
    <property type="term" value="P:phosphorelay signal transduction system"/>
    <property type="evidence" value="ECO:0007669"/>
    <property type="project" value="InterPro"/>
</dbReference>
<dbReference type="SUPFAM" id="SSF46894">
    <property type="entry name" value="C-terminal effector domain of the bipartite response regulators"/>
    <property type="match status" value="1"/>
</dbReference>
<dbReference type="InterPro" id="IPR005158">
    <property type="entry name" value="BTAD"/>
</dbReference>